<organism evidence="8 9">
    <name type="scientific">Staphylococcus casei</name>
    <dbReference type="NCBI Taxonomy" id="201828"/>
    <lineage>
        <taxon>Bacteria</taxon>
        <taxon>Bacillati</taxon>
        <taxon>Bacillota</taxon>
        <taxon>Bacilli</taxon>
        <taxon>Bacillales</taxon>
        <taxon>Staphylococcaceae</taxon>
        <taxon>Staphylococcus</taxon>
    </lineage>
</organism>
<gene>
    <name evidence="8" type="ORF">SHJJP9002_000983</name>
</gene>
<dbReference type="RefSeq" id="WP_341636906.1">
    <property type="nucleotide sequence ID" value="NZ_CP133006.1"/>
</dbReference>
<keyword evidence="6" id="KW-0472">Membrane</keyword>
<feature type="domain" description="Glycosyl transferase family 1" evidence="7">
    <location>
        <begin position="164"/>
        <end position="288"/>
    </location>
</feature>
<evidence type="ECO:0000256" key="6">
    <source>
        <dbReference type="ARBA" id="ARBA00023136"/>
    </source>
</evidence>
<dbReference type="InterPro" id="IPR043148">
    <property type="entry name" value="TagF_C"/>
</dbReference>
<dbReference type="Pfam" id="PF00534">
    <property type="entry name" value="Glycos_transf_1"/>
    <property type="match status" value="1"/>
</dbReference>
<dbReference type="SUPFAM" id="SSF53756">
    <property type="entry name" value="UDP-Glycosyltransferase/glycogen phosphorylase"/>
    <property type="match status" value="2"/>
</dbReference>
<evidence type="ECO:0000313" key="8">
    <source>
        <dbReference type="EMBL" id="WZG09049.1"/>
    </source>
</evidence>
<evidence type="ECO:0000313" key="9">
    <source>
        <dbReference type="Proteomes" id="UP001468345"/>
    </source>
</evidence>
<dbReference type="Gene3D" id="3.40.50.2000">
    <property type="entry name" value="Glycogen Phosphorylase B"/>
    <property type="match status" value="2"/>
</dbReference>
<name>A0ABZ2WAH4_9STAP</name>
<dbReference type="InterPro" id="IPR051612">
    <property type="entry name" value="Teichoic_Acid_Biosynth"/>
</dbReference>
<dbReference type="InterPro" id="IPR007554">
    <property type="entry name" value="Glycerophosphate_synth"/>
</dbReference>
<comment type="similarity">
    <text evidence="2">Belongs to the CDP-glycerol glycerophosphotransferase family.</text>
</comment>
<dbReference type="Proteomes" id="UP001468345">
    <property type="component" value="Chromosome"/>
</dbReference>
<evidence type="ECO:0000256" key="2">
    <source>
        <dbReference type="ARBA" id="ARBA00010488"/>
    </source>
</evidence>
<dbReference type="InterPro" id="IPR043149">
    <property type="entry name" value="TagF_N"/>
</dbReference>
<evidence type="ECO:0000256" key="1">
    <source>
        <dbReference type="ARBA" id="ARBA00004202"/>
    </source>
</evidence>
<sequence length="779" mass="91483">MQINILGFNIFAKGGTSRSNINLIKAFLEKGHEVKYFNSLDFEASEITKLIIHEDINSSDFKVFKSYEYDELAVGDILIITREDLFKYSRIVKQHNNNLKVVGEIHGPLEYINDDIDLSLDAIDCIRVSTESIKQQFEQKYNYKAVFNQYVNAQHIELTNIPSNTKRNLLIKSRFEDGVKDISYVIKLINYIKRNTYKNDIQLYIVGYGPSENLYKNLVEYYNLEDNIHINEREPLNYIYVSTSPYETLGYSILETVANGNQALIYAGDDNVLEDIYKKYNAVSFLSKDFRKDSEQLLQVFEGKYTRSERAKDLQRLQIDFANDDYVDRYLNNVNSVNNENLAKIIDVKKACVPKVKLKKTNTSKIHNLDQKRDLYENLKKTVLFKKLFNNNIFFNGMKKVYIYRKNKLEKKIMDGIEPEENKVFIESFHGSNFSGDPKYLALQIKKNFKDKKVYVSSVNSLVDIEIRNSGLIPVRFGSAIYKKIFRSCKYVFMNGNSLDNVYKHSNQIFVQTWHGFPLKKMVNDLSDKKEKNLQLSKFLPRMNKWDYLITSSDLNTLLLKSAFKLEINNRLKVLELGAPRNEYLINSNNEQEWLRIQSMYLFQNDENTKYILYCPTWRNGQRDSITNINLVDLLAFLPSNYKIIVKLHPNESRLRNKYNNLDPRIHCFYNEFVDIQELYILCEAMITDYSSTIFDYAHLNKPIFLLQEDTNKYQEEVGFYFDINEVGKFPEVTFNEKKLANQLTRIKKIDYSKMTSRLMKNDKSNSSAKILNQVFNVK</sequence>
<keyword evidence="3" id="KW-1003">Cell membrane</keyword>
<keyword evidence="5" id="KW-0777">Teichoic acid biosynthesis</keyword>
<dbReference type="EMBL" id="CP133006">
    <property type="protein sequence ID" value="WZG09049.1"/>
    <property type="molecule type" value="Genomic_DNA"/>
</dbReference>
<keyword evidence="9" id="KW-1185">Reference proteome</keyword>
<dbReference type="Pfam" id="PF04464">
    <property type="entry name" value="Glyphos_transf"/>
    <property type="match status" value="1"/>
</dbReference>
<dbReference type="PANTHER" id="PTHR37316:SF3">
    <property type="entry name" value="TEICHOIC ACID GLYCEROL-PHOSPHATE TRANSFERASE"/>
    <property type="match status" value="1"/>
</dbReference>
<evidence type="ECO:0000259" key="7">
    <source>
        <dbReference type="Pfam" id="PF00534"/>
    </source>
</evidence>
<evidence type="ECO:0000256" key="5">
    <source>
        <dbReference type="ARBA" id="ARBA00022944"/>
    </source>
</evidence>
<reference evidence="8 9" key="1">
    <citation type="journal article" date="2024" name="ISME J.">
        <title>Staphylococcus epidermidis bacteriocin A37 kills natural competitors with a unique mechanism of action.</title>
        <authorList>
            <person name="Puls J.S."/>
            <person name="Winnerling B."/>
            <person name="Power J.J."/>
            <person name="Kruger A.M."/>
            <person name="Brajtenbach D."/>
            <person name="Johnson M."/>
            <person name="Bilici K."/>
            <person name="Camus L."/>
            <person name="Fliesswasser T."/>
            <person name="Schneider T."/>
            <person name="Sahl H.G."/>
            <person name="Ghosal D."/>
            <person name="Kubitscheck U."/>
            <person name="Heilbronner S."/>
            <person name="Grein F."/>
        </authorList>
    </citation>
    <scope>NUCLEOTIDE SEQUENCE [LARGE SCALE GENOMIC DNA]</scope>
    <source>
        <strain evidence="8 9">SCK7</strain>
    </source>
</reference>
<dbReference type="PANTHER" id="PTHR37316">
    <property type="entry name" value="TEICHOIC ACID GLYCEROL-PHOSPHATE PRIMASE"/>
    <property type="match status" value="1"/>
</dbReference>
<proteinExistence type="inferred from homology"/>
<dbReference type="InterPro" id="IPR001296">
    <property type="entry name" value="Glyco_trans_1"/>
</dbReference>
<evidence type="ECO:0000256" key="4">
    <source>
        <dbReference type="ARBA" id="ARBA00022679"/>
    </source>
</evidence>
<accession>A0ABZ2WAH4</accession>
<keyword evidence="4" id="KW-0808">Transferase</keyword>
<dbReference type="Gene3D" id="3.40.50.11820">
    <property type="match status" value="1"/>
</dbReference>
<dbReference type="Gene3D" id="3.40.50.12580">
    <property type="match status" value="1"/>
</dbReference>
<protein>
    <submittedName>
        <fullName evidence="8">CDP-glycerol glycerophosphotransferase family protein</fullName>
    </submittedName>
</protein>
<evidence type="ECO:0000256" key="3">
    <source>
        <dbReference type="ARBA" id="ARBA00022475"/>
    </source>
</evidence>
<comment type="subcellular location">
    <subcellularLocation>
        <location evidence="1">Cell membrane</location>
        <topology evidence="1">Peripheral membrane protein</topology>
    </subcellularLocation>
</comment>